<dbReference type="SUPFAM" id="SSF101874">
    <property type="entry name" value="YceI-like"/>
    <property type="match status" value="1"/>
</dbReference>
<dbReference type="EMBL" id="QFRJ01000006">
    <property type="protein sequence ID" value="PWH85481.1"/>
    <property type="molecule type" value="Genomic_DNA"/>
</dbReference>
<name>A0A2U2XCP6_9FLAO</name>
<dbReference type="InterPro" id="IPR036761">
    <property type="entry name" value="TTHA0802/YceI-like_sf"/>
</dbReference>
<feature type="domain" description="Lipid/polyisoprenoid-binding YceI-like" evidence="1">
    <location>
        <begin position="96"/>
        <end position="234"/>
    </location>
</feature>
<comment type="caution">
    <text evidence="2">The sequence shown here is derived from an EMBL/GenBank/DDBJ whole genome shotgun (WGS) entry which is preliminary data.</text>
</comment>
<accession>A0A2U2XCP6</accession>
<dbReference type="RefSeq" id="WP_109359562.1">
    <property type="nucleotide sequence ID" value="NZ_QFRJ01000006.1"/>
</dbReference>
<sequence length="271" mass="29775">MTKVSALSIAHYTVLNSICFSEIGLLFFKGCNPCSSICKIYSFLPIFIENTRDMVKNTKFLFAALAGLMISSCAGNTEEAETAEVVTEQEEKCVYSYSNEGTVLNFTAFKFLSKAGVGGSFTEINVSGGQENESAVQLIENLSFEIPISSIATKDKGRDAKIQEYFFGSINTEMLSGEVLKLNAENSVATLSIKMNGVTKNVNGDYTLDEGGKFTFNSEINVNDWEAQKGIEALNEECKDLHTDYANGDTESKLWPDVALSFEMKLKKDCK</sequence>
<reference evidence="2 3" key="1">
    <citation type="submission" date="2018-05" db="EMBL/GenBank/DDBJ databases">
        <title>Brumimicrobium oceani sp. nov., isolated from coastal sediment.</title>
        <authorList>
            <person name="Kou Y."/>
        </authorList>
    </citation>
    <scope>NUCLEOTIDE SEQUENCE [LARGE SCALE GENOMIC DNA]</scope>
    <source>
        <strain evidence="2 3">C305</strain>
    </source>
</reference>
<reference evidence="2 3" key="2">
    <citation type="submission" date="2018-05" db="EMBL/GenBank/DDBJ databases">
        <authorList>
            <person name="Lanie J.A."/>
            <person name="Ng W.-L."/>
            <person name="Kazmierczak K.M."/>
            <person name="Andrzejewski T.M."/>
            <person name="Davidsen T.M."/>
            <person name="Wayne K.J."/>
            <person name="Tettelin H."/>
            <person name="Glass J.I."/>
            <person name="Rusch D."/>
            <person name="Podicherti R."/>
            <person name="Tsui H.-C.T."/>
            <person name="Winkler M.E."/>
        </authorList>
    </citation>
    <scope>NUCLEOTIDE SEQUENCE [LARGE SCALE GENOMIC DNA]</scope>
    <source>
        <strain evidence="2 3">C305</strain>
    </source>
</reference>
<evidence type="ECO:0000313" key="2">
    <source>
        <dbReference type="EMBL" id="PWH85481.1"/>
    </source>
</evidence>
<dbReference type="InterPro" id="IPR007372">
    <property type="entry name" value="Lipid/polyisoprenoid-bd_YceI"/>
</dbReference>
<organism evidence="2 3">
    <name type="scientific">Brumimicrobium oceani</name>
    <dbReference type="NCBI Taxonomy" id="2100725"/>
    <lineage>
        <taxon>Bacteria</taxon>
        <taxon>Pseudomonadati</taxon>
        <taxon>Bacteroidota</taxon>
        <taxon>Flavobacteriia</taxon>
        <taxon>Flavobacteriales</taxon>
        <taxon>Crocinitomicaceae</taxon>
        <taxon>Brumimicrobium</taxon>
    </lineage>
</organism>
<dbReference type="Gene3D" id="2.40.128.110">
    <property type="entry name" value="Lipid/polyisoprenoid-binding, YceI-like"/>
    <property type="match status" value="1"/>
</dbReference>
<dbReference type="AlphaFoldDB" id="A0A2U2XCP6"/>
<dbReference type="Pfam" id="PF04264">
    <property type="entry name" value="YceI"/>
    <property type="match status" value="1"/>
</dbReference>
<evidence type="ECO:0000259" key="1">
    <source>
        <dbReference type="Pfam" id="PF04264"/>
    </source>
</evidence>
<keyword evidence="3" id="KW-1185">Reference proteome</keyword>
<protein>
    <recommendedName>
        <fullName evidence="1">Lipid/polyisoprenoid-binding YceI-like domain-containing protein</fullName>
    </recommendedName>
</protein>
<evidence type="ECO:0000313" key="3">
    <source>
        <dbReference type="Proteomes" id="UP000245370"/>
    </source>
</evidence>
<dbReference type="OrthoDB" id="5292899at2"/>
<gene>
    <name evidence="2" type="ORF">DIT68_09500</name>
</gene>
<proteinExistence type="predicted"/>
<dbReference type="Proteomes" id="UP000245370">
    <property type="component" value="Unassembled WGS sequence"/>
</dbReference>